<evidence type="ECO:0000256" key="4">
    <source>
        <dbReference type="ARBA" id="ARBA00023125"/>
    </source>
</evidence>
<dbReference type="InterPro" id="IPR000524">
    <property type="entry name" value="Tscrpt_reg_HTH_GntR"/>
</dbReference>
<dbReference type="InterPro" id="IPR004839">
    <property type="entry name" value="Aminotransferase_I/II_large"/>
</dbReference>
<dbReference type="EMBL" id="CP000699">
    <property type="protein sequence ID" value="ABQ70684.1"/>
    <property type="molecule type" value="Genomic_DNA"/>
</dbReference>
<evidence type="ECO:0000256" key="3">
    <source>
        <dbReference type="ARBA" id="ARBA00023015"/>
    </source>
</evidence>
<dbReference type="InterPro" id="IPR015421">
    <property type="entry name" value="PyrdxlP-dep_Trfase_major"/>
</dbReference>
<evidence type="ECO:0000256" key="2">
    <source>
        <dbReference type="ARBA" id="ARBA00022898"/>
    </source>
</evidence>
<keyword evidence="5" id="KW-0804">Transcription</keyword>
<accession>A0A9J9LFN8</accession>
<feature type="domain" description="HTH gntR-type" evidence="6">
    <location>
        <begin position="22"/>
        <end position="90"/>
    </location>
</feature>
<reference evidence="7 8" key="1">
    <citation type="journal article" date="2010" name="J. Bacteriol.">
        <title>Genome sequence of the dioxin-mineralizing bacterium Sphingomonas wittichii RW1.</title>
        <authorList>
            <person name="Miller T.R."/>
            <person name="Delcher A.L."/>
            <person name="Salzberg S.L."/>
            <person name="Saunders E."/>
            <person name="Detter J.C."/>
            <person name="Halden R.U."/>
        </authorList>
    </citation>
    <scope>NUCLEOTIDE SEQUENCE [LARGE SCALE GENOMIC DNA]</scope>
    <source>
        <strain evidence="8">DSM 6014 / CCUG 31198 / JCM 15750 / NBRC 105917 / EY 4224 / RW1</strain>
    </source>
</reference>
<evidence type="ECO:0000256" key="5">
    <source>
        <dbReference type="ARBA" id="ARBA00023163"/>
    </source>
</evidence>
<evidence type="ECO:0000256" key="1">
    <source>
        <dbReference type="ARBA" id="ARBA00005384"/>
    </source>
</evidence>
<gene>
    <name evidence="7" type="ordered locus">Swit_4344</name>
</gene>
<dbReference type="InterPro" id="IPR036388">
    <property type="entry name" value="WH-like_DNA-bd_sf"/>
</dbReference>
<organism evidence="7 8">
    <name type="scientific">Rhizorhabdus wittichii (strain DSM 6014 / CCUG 31198 / JCM 15750 / NBRC 105917 / EY 4224 / RW1)</name>
    <name type="common">Sphingomonas wittichii</name>
    <dbReference type="NCBI Taxonomy" id="392499"/>
    <lineage>
        <taxon>Bacteria</taxon>
        <taxon>Pseudomonadati</taxon>
        <taxon>Pseudomonadota</taxon>
        <taxon>Alphaproteobacteria</taxon>
        <taxon>Sphingomonadales</taxon>
        <taxon>Sphingomonadaceae</taxon>
        <taxon>Rhizorhabdus</taxon>
    </lineage>
</organism>
<dbReference type="PANTHER" id="PTHR46577:SF1">
    <property type="entry name" value="HTH-TYPE TRANSCRIPTIONAL REGULATORY PROTEIN GABR"/>
    <property type="match status" value="1"/>
</dbReference>
<dbReference type="SUPFAM" id="SSF46785">
    <property type="entry name" value="Winged helix' DNA-binding domain"/>
    <property type="match status" value="1"/>
</dbReference>
<keyword evidence="2" id="KW-0663">Pyridoxal phosphate</keyword>
<dbReference type="Gene3D" id="3.40.640.10">
    <property type="entry name" value="Type I PLP-dependent aspartate aminotransferase-like (Major domain)"/>
    <property type="match status" value="1"/>
</dbReference>
<comment type="similarity">
    <text evidence="1">In the C-terminal section; belongs to the class-I pyridoxal-phosphate-dependent aminotransferase family.</text>
</comment>
<dbReference type="InterPro" id="IPR036390">
    <property type="entry name" value="WH_DNA-bd_sf"/>
</dbReference>
<dbReference type="Proteomes" id="UP000001989">
    <property type="component" value="Chromosome"/>
</dbReference>
<evidence type="ECO:0000313" key="7">
    <source>
        <dbReference type="EMBL" id="ABQ70684.1"/>
    </source>
</evidence>
<dbReference type="SMART" id="SM00345">
    <property type="entry name" value="HTH_GNTR"/>
    <property type="match status" value="1"/>
</dbReference>
<keyword evidence="4" id="KW-0238">DNA-binding</keyword>
<dbReference type="AlphaFoldDB" id="A0A9J9LFN8"/>
<dbReference type="Pfam" id="PF00155">
    <property type="entry name" value="Aminotran_1_2"/>
    <property type="match status" value="1"/>
</dbReference>
<dbReference type="InterPro" id="IPR051446">
    <property type="entry name" value="HTH_trans_reg/aminotransferase"/>
</dbReference>
<proteinExistence type="inferred from homology"/>
<dbReference type="KEGG" id="swi:Swit_4344"/>
<dbReference type="InterPro" id="IPR015424">
    <property type="entry name" value="PyrdxlP-dep_Trfase"/>
</dbReference>
<dbReference type="CDD" id="cd07377">
    <property type="entry name" value="WHTH_GntR"/>
    <property type="match status" value="1"/>
</dbReference>
<keyword evidence="8" id="KW-1185">Reference proteome</keyword>
<dbReference type="GO" id="GO:0030170">
    <property type="term" value="F:pyridoxal phosphate binding"/>
    <property type="evidence" value="ECO:0007669"/>
    <property type="project" value="InterPro"/>
</dbReference>
<dbReference type="PROSITE" id="PS50949">
    <property type="entry name" value="HTH_GNTR"/>
    <property type="match status" value="1"/>
</dbReference>
<dbReference type="CDD" id="cd00609">
    <property type="entry name" value="AAT_like"/>
    <property type="match status" value="1"/>
</dbReference>
<protein>
    <submittedName>
        <fullName evidence="7">Transcriptional regulator, GntR family</fullName>
    </submittedName>
</protein>
<evidence type="ECO:0000313" key="8">
    <source>
        <dbReference type="Proteomes" id="UP000001989"/>
    </source>
</evidence>
<keyword evidence="3" id="KW-0805">Transcription regulation</keyword>
<dbReference type="Pfam" id="PF00392">
    <property type="entry name" value="GntR"/>
    <property type="match status" value="1"/>
</dbReference>
<name>A0A9J9LFN8_RHIWR</name>
<dbReference type="PANTHER" id="PTHR46577">
    <property type="entry name" value="HTH-TYPE TRANSCRIPTIONAL REGULATORY PROTEIN GABR"/>
    <property type="match status" value="1"/>
</dbReference>
<dbReference type="GO" id="GO:0003677">
    <property type="term" value="F:DNA binding"/>
    <property type="evidence" value="ECO:0007669"/>
    <property type="project" value="UniProtKB-KW"/>
</dbReference>
<dbReference type="GO" id="GO:0003700">
    <property type="term" value="F:DNA-binding transcription factor activity"/>
    <property type="evidence" value="ECO:0007669"/>
    <property type="project" value="InterPro"/>
</dbReference>
<dbReference type="PRINTS" id="PR00035">
    <property type="entry name" value="HTHGNTR"/>
</dbReference>
<sequence length="476" mass="51158">MAKRTGPSTVRLDIPLDRSSPSFLMEQISATLRDAVQSGQIAPGTRLPSWRDLATQLGVSRGTVRAALERLVDDQLIVSAGPAGTFVAKAPSPQTPVPAATVAPPMRDYFPTFSEAVMPFQIGVPAQDAFPTTLWSRLGTRGARRHATAPTSYPDPRGEPALREAVAAYLAVARGIHAHADQIIVTNGYRTGLSLIIRGLGLEGTVAWMEEPGFPLARIALGLANIRNVPVRVDAEGLDVDRGIALAPDAALAIVTPSQQAPLGMPLSAERREKLLAWAKSADAWIVEDDYLGELQLDGRASPALAAADRSGRVIHIGTFSKSISPSLALGFVVVPPALAEHFGNVAAFHYPAPGMLLQHLVASFMTEGHFMRHLRKMKQLYRSRRDMLVAAMADLHPVSGGCLSILLDLDRNADDVEICGSAYRHRLAPAPLSAWYGDRAGARRGLLLCVTNCLPHMLEDNVGKLRPLVADRRPI</sequence>
<dbReference type="Gene3D" id="1.10.10.10">
    <property type="entry name" value="Winged helix-like DNA-binding domain superfamily/Winged helix DNA-binding domain"/>
    <property type="match status" value="1"/>
</dbReference>
<dbReference type="SUPFAM" id="SSF53383">
    <property type="entry name" value="PLP-dependent transferases"/>
    <property type="match status" value="1"/>
</dbReference>
<evidence type="ECO:0000259" key="6">
    <source>
        <dbReference type="PROSITE" id="PS50949"/>
    </source>
</evidence>